<gene>
    <name evidence="2" type="ORF">AUJ22_01145</name>
</gene>
<evidence type="ECO:0000313" key="2">
    <source>
        <dbReference type="EMBL" id="OIO29590.1"/>
    </source>
</evidence>
<proteinExistence type="predicted"/>
<dbReference type="Proteomes" id="UP000185769">
    <property type="component" value="Unassembled WGS sequence"/>
</dbReference>
<dbReference type="EMBL" id="MNVM01000018">
    <property type="protein sequence ID" value="OIO29590.1"/>
    <property type="molecule type" value="Genomic_DNA"/>
</dbReference>
<accession>A0A1J4V4R8</accession>
<dbReference type="STRING" id="1805280.AUJ22_01145"/>
<dbReference type="AlphaFoldDB" id="A0A1J4V4R8"/>
<keyword evidence="1" id="KW-0472">Membrane</keyword>
<evidence type="ECO:0000313" key="3">
    <source>
        <dbReference type="Proteomes" id="UP000185769"/>
    </source>
</evidence>
<keyword evidence="1" id="KW-1133">Transmembrane helix</keyword>
<keyword evidence="1" id="KW-0812">Transmembrane</keyword>
<comment type="caution">
    <text evidence="2">The sequence shown here is derived from an EMBL/GenBank/DDBJ whole genome shotgun (WGS) entry which is preliminary data.</text>
</comment>
<sequence>MVKKLKIKMSSKIKNIIIFTVIGVSLILVYIFFIKKAPDQGNLISSFSTSGIVPENTGIQDGDSTVSQDFLSVLLGVKNIKLDDSIFSNKSFINLHDSSILLTSPGDEGRVNPFAPIGNDPVLKQVDQTIFTDSTPIQ</sequence>
<organism evidence="2 3">
    <name type="scientific">Candidatus Nomurabacteria bacterium CG1_02_31_12</name>
    <dbReference type="NCBI Taxonomy" id="1805280"/>
    <lineage>
        <taxon>Bacteria</taxon>
        <taxon>Candidatus Nomuraibacteriota</taxon>
    </lineage>
</organism>
<protein>
    <submittedName>
        <fullName evidence="2">Uncharacterized protein</fullName>
    </submittedName>
</protein>
<name>A0A1J4V4R8_9BACT</name>
<feature type="transmembrane region" description="Helical" evidence="1">
    <location>
        <begin position="12"/>
        <end position="33"/>
    </location>
</feature>
<evidence type="ECO:0000256" key="1">
    <source>
        <dbReference type="SAM" id="Phobius"/>
    </source>
</evidence>
<reference evidence="2 3" key="1">
    <citation type="journal article" date="2016" name="Environ. Microbiol.">
        <title>Genomic resolution of a cold subsurface aquifer community provides metabolic insights for novel microbes adapted to high CO concentrations.</title>
        <authorList>
            <person name="Probst A.J."/>
            <person name="Castelle C.J."/>
            <person name="Singh A."/>
            <person name="Brown C.T."/>
            <person name="Anantharaman K."/>
            <person name="Sharon I."/>
            <person name="Hug L.A."/>
            <person name="Burstein D."/>
            <person name="Emerson J.B."/>
            <person name="Thomas B.C."/>
            <person name="Banfield J.F."/>
        </authorList>
    </citation>
    <scope>NUCLEOTIDE SEQUENCE [LARGE SCALE GENOMIC DNA]</scope>
    <source>
        <strain evidence="2">CG1_02_31_12</strain>
    </source>
</reference>